<dbReference type="GO" id="GO:0005886">
    <property type="term" value="C:plasma membrane"/>
    <property type="evidence" value="ECO:0007669"/>
    <property type="project" value="UniProtKB-SubCell"/>
</dbReference>
<evidence type="ECO:0000256" key="9">
    <source>
        <dbReference type="SAM" id="SignalP"/>
    </source>
</evidence>
<keyword evidence="3" id="KW-1003">Cell membrane</keyword>
<keyword evidence="6" id="KW-1015">Disulfide bond</keyword>
<feature type="domain" description="Bifunctional inhibitor/plant lipid transfer protein/seed storage helical" evidence="10">
    <location>
        <begin position="7"/>
        <end position="97"/>
    </location>
</feature>
<dbReference type="GO" id="GO:0098552">
    <property type="term" value="C:side of membrane"/>
    <property type="evidence" value="ECO:0007669"/>
    <property type="project" value="UniProtKB-KW"/>
</dbReference>
<comment type="caution">
    <text evidence="11">The sequence shown here is derived from an EMBL/GenBank/DDBJ whole genome shotgun (WGS) entry which is preliminary data.</text>
</comment>
<dbReference type="SUPFAM" id="SSF47699">
    <property type="entry name" value="Bifunctional inhibitor/lipid-transfer protein/seed storage 2S albumin"/>
    <property type="match status" value="1"/>
</dbReference>
<dbReference type="InterPro" id="IPR043325">
    <property type="entry name" value="LTSS"/>
</dbReference>
<keyword evidence="12" id="KW-1185">Reference proteome</keyword>
<evidence type="ECO:0000256" key="8">
    <source>
        <dbReference type="ARBA" id="ARBA00023288"/>
    </source>
</evidence>
<dbReference type="CDD" id="cd00010">
    <property type="entry name" value="AAI_LTSS"/>
    <property type="match status" value="1"/>
</dbReference>
<dbReference type="Pfam" id="PF14368">
    <property type="entry name" value="LTP_2"/>
    <property type="match status" value="1"/>
</dbReference>
<sequence>MMMVVAAVAMVGLTSTGEAQTVSTCASKLTACVDYINTTTTPPSSCCTPLKQTVETDLTCLCNLYNTPGLLESFGVTVAQALNLSTRCGVTSNLSSCNGTLP</sequence>
<evidence type="ECO:0000256" key="7">
    <source>
        <dbReference type="ARBA" id="ARBA00023180"/>
    </source>
</evidence>
<reference evidence="11" key="1">
    <citation type="submission" date="2020-09" db="EMBL/GenBank/DDBJ databases">
        <title>Genome-Enabled Discovery of Anthraquinone Biosynthesis in Senna tora.</title>
        <authorList>
            <person name="Kang S.-H."/>
            <person name="Pandey R.P."/>
            <person name="Lee C.-M."/>
            <person name="Sim J.-S."/>
            <person name="Jeong J.-T."/>
            <person name="Choi B.-S."/>
            <person name="Jung M."/>
            <person name="Ginzburg D."/>
            <person name="Zhao K."/>
            <person name="Won S.Y."/>
            <person name="Oh T.-J."/>
            <person name="Yu Y."/>
            <person name="Kim N.-H."/>
            <person name="Lee O.R."/>
            <person name="Lee T.-H."/>
            <person name="Bashyal P."/>
            <person name="Kim T.-S."/>
            <person name="Lee W.-H."/>
            <person name="Kawkins C."/>
            <person name="Kim C.-K."/>
            <person name="Kim J.S."/>
            <person name="Ahn B.O."/>
            <person name="Rhee S.Y."/>
            <person name="Sohng J.K."/>
        </authorList>
    </citation>
    <scope>NUCLEOTIDE SEQUENCE</scope>
    <source>
        <tissue evidence="11">Leaf</tissue>
    </source>
</reference>
<evidence type="ECO:0000256" key="3">
    <source>
        <dbReference type="ARBA" id="ARBA00022475"/>
    </source>
</evidence>
<comment type="subcellular location">
    <subcellularLocation>
        <location evidence="1">Cell membrane</location>
        <topology evidence="1">Lipid-anchor</topology>
        <topology evidence="1">GPI-anchor</topology>
    </subcellularLocation>
</comment>
<proteinExistence type="inferred from homology"/>
<dbReference type="InterPro" id="IPR016140">
    <property type="entry name" value="Bifunc_inhib/LTP/seed_store"/>
</dbReference>
<keyword evidence="5 9" id="KW-0732">Signal</keyword>
<dbReference type="OrthoDB" id="690947at2759"/>
<keyword evidence="8" id="KW-0449">Lipoprotein</keyword>
<evidence type="ECO:0000256" key="6">
    <source>
        <dbReference type="ARBA" id="ARBA00023157"/>
    </source>
</evidence>
<dbReference type="AlphaFoldDB" id="A0A834SUI1"/>
<dbReference type="Proteomes" id="UP000634136">
    <property type="component" value="Unassembled WGS sequence"/>
</dbReference>
<keyword evidence="4" id="KW-0336">GPI-anchor</keyword>
<dbReference type="Gene3D" id="1.10.110.10">
    <property type="entry name" value="Plant lipid-transfer and hydrophobic proteins"/>
    <property type="match status" value="1"/>
</dbReference>
<evidence type="ECO:0000256" key="5">
    <source>
        <dbReference type="ARBA" id="ARBA00022729"/>
    </source>
</evidence>
<accession>A0A834SUI1</accession>
<evidence type="ECO:0000256" key="2">
    <source>
        <dbReference type="ARBA" id="ARBA00009748"/>
    </source>
</evidence>
<evidence type="ECO:0000259" key="10">
    <source>
        <dbReference type="Pfam" id="PF14368"/>
    </source>
</evidence>
<dbReference type="PANTHER" id="PTHR33044">
    <property type="entry name" value="BIFUNCTIONAL INHIBITOR/LIPID-TRANSFER PROTEIN/SEED STORAGE 2S ALBUMIN SUPERFAMILY PROTEIN-RELATED"/>
    <property type="match status" value="1"/>
</dbReference>
<evidence type="ECO:0000313" key="12">
    <source>
        <dbReference type="Proteomes" id="UP000634136"/>
    </source>
</evidence>
<dbReference type="InterPro" id="IPR036312">
    <property type="entry name" value="Bifun_inhib/LTP/seed_sf"/>
</dbReference>
<keyword evidence="7" id="KW-0325">Glycoprotein</keyword>
<protein>
    <submittedName>
        <fullName evidence="11">Lipid transfer-like protein VAS</fullName>
    </submittedName>
</protein>
<name>A0A834SUI1_9FABA</name>
<evidence type="ECO:0000256" key="1">
    <source>
        <dbReference type="ARBA" id="ARBA00004609"/>
    </source>
</evidence>
<feature type="signal peptide" evidence="9">
    <location>
        <begin position="1"/>
        <end position="19"/>
    </location>
</feature>
<keyword evidence="4" id="KW-0472">Membrane</keyword>
<comment type="similarity">
    <text evidence="2">Belongs to the plant LTP family.</text>
</comment>
<feature type="chain" id="PRO_5032423165" evidence="9">
    <location>
        <begin position="20"/>
        <end position="102"/>
    </location>
</feature>
<organism evidence="11 12">
    <name type="scientific">Senna tora</name>
    <dbReference type="NCBI Taxonomy" id="362788"/>
    <lineage>
        <taxon>Eukaryota</taxon>
        <taxon>Viridiplantae</taxon>
        <taxon>Streptophyta</taxon>
        <taxon>Embryophyta</taxon>
        <taxon>Tracheophyta</taxon>
        <taxon>Spermatophyta</taxon>
        <taxon>Magnoliopsida</taxon>
        <taxon>eudicotyledons</taxon>
        <taxon>Gunneridae</taxon>
        <taxon>Pentapetalae</taxon>
        <taxon>rosids</taxon>
        <taxon>fabids</taxon>
        <taxon>Fabales</taxon>
        <taxon>Fabaceae</taxon>
        <taxon>Caesalpinioideae</taxon>
        <taxon>Cassia clade</taxon>
        <taxon>Senna</taxon>
    </lineage>
</organism>
<evidence type="ECO:0000256" key="4">
    <source>
        <dbReference type="ARBA" id="ARBA00022622"/>
    </source>
</evidence>
<gene>
    <name evidence="11" type="ORF">G2W53_036887</name>
</gene>
<evidence type="ECO:0000313" key="11">
    <source>
        <dbReference type="EMBL" id="KAF7810144.1"/>
    </source>
</evidence>
<dbReference type="EMBL" id="JAAIUW010000011">
    <property type="protein sequence ID" value="KAF7810144.1"/>
    <property type="molecule type" value="Genomic_DNA"/>
</dbReference>